<dbReference type="Gene3D" id="3.40.50.300">
    <property type="entry name" value="P-loop containing nucleotide triphosphate hydrolases"/>
    <property type="match status" value="1"/>
</dbReference>
<dbReference type="AlphaFoldDB" id="A0A6N7TYB5"/>
<dbReference type="InterPro" id="IPR003439">
    <property type="entry name" value="ABC_transporter-like_ATP-bd"/>
</dbReference>
<keyword evidence="2" id="KW-0067">ATP-binding</keyword>
<dbReference type="PANTHER" id="PTHR43394:SF1">
    <property type="entry name" value="ATP-BINDING CASSETTE SUB-FAMILY B MEMBER 10, MITOCHONDRIAL"/>
    <property type="match status" value="1"/>
</dbReference>
<dbReference type="GO" id="GO:0005524">
    <property type="term" value="F:ATP binding"/>
    <property type="evidence" value="ECO:0007669"/>
    <property type="project" value="UniProtKB-KW"/>
</dbReference>
<reference evidence="2 3" key="1">
    <citation type="submission" date="2019-11" db="EMBL/GenBank/DDBJ databases">
        <title>Draft Genome Sequence of Plant Growth-Promoting Rhizosphere-Associated Bacteria.</title>
        <authorList>
            <person name="Vasilyev I.Y."/>
            <person name="Radchenko V."/>
            <person name="Ilnitskaya E.V."/>
        </authorList>
    </citation>
    <scope>NUCLEOTIDE SEQUENCE [LARGE SCALE GENOMIC DNA]</scope>
    <source>
        <strain evidence="2 3">VRA_9sq_n</strain>
    </source>
</reference>
<keyword evidence="2" id="KW-0547">Nucleotide-binding</keyword>
<evidence type="ECO:0000259" key="1">
    <source>
        <dbReference type="Pfam" id="PF00005"/>
    </source>
</evidence>
<feature type="domain" description="ABC transporter" evidence="1">
    <location>
        <begin position="2"/>
        <end position="96"/>
    </location>
</feature>
<protein>
    <submittedName>
        <fullName evidence="2">ATP-binding cassette domain-containing protein</fullName>
    </submittedName>
</protein>
<dbReference type="OrthoDB" id="9806127at2"/>
<dbReference type="SUPFAM" id="SSF52540">
    <property type="entry name" value="P-loop containing nucleoside triphosphate hydrolases"/>
    <property type="match status" value="1"/>
</dbReference>
<evidence type="ECO:0000313" key="2">
    <source>
        <dbReference type="EMBL" id="MSD90734.1"/>
    </source>
</evidence>
<evidence type="ECO:0000313" key="3">
    <source>
        <dbReference type="Proteomes" id="UP000436357"/>
    </source>
</evidence>
<accession>A0A6N7TYB5</accession>
<name>A0A6N7TYB5_9BIFI</name>
<dbReference type="PANTHER" id="PTHR43394">
    <property type="entry name" value="ATP-DEPENDENT PERMEASE MDL1, MITOCHONDRIAL"/>
    <property type="match status" value="1"/>
</dbReference>
<dbReference type="Proteomes" id="UP000436357">
    <property type="component" value="Unassembled WGS sequence"/>
</dbReference>
<dbReference type="InterPro" id="IPR039421">
    <property type="entry name" value="Type_1_exporter"/>
</dbReference>
<organism evidence="2 3">
    <name type="scientific">Bifidobacterium asteroides</name>
    <dbReference type="NCBI Taxonomy" id="1684"/>
    <lineage>
        <taxon>Bacteria</taxon>
        <taxon>Bacillati</taxon>
        <taxon>Actinomycetota</taxon>
        <taxon>Actinomycetes</taxon>
        <taxon>Bifidobacteriales</taxon>
        <taxon>Bifidobacteriaceae</taxon>
        <taxon>Bifidobacterium</taxon>
    </lineage>
</organism>
<dbReference type="InterPro" id="IPR027417">
    <property type="entry name" value="P-loop_NTPase"/>
</dbReference>
<dbReference type="EMBL" id="WKKW01000001">
    <property type="protein sequence ID" value="MSD90734.1"/>
    <property type="molecule type" value="Genomic_DNA"/>
</dbReference>
<dbReference type="GO" id="GO:0016887">
    <property type="term" value="F:ATP hydrolysis activity"/>
    <property type="evidence" value="ECO:0007669"/>
    <property type="project" value="InterPro"/>
</dbReference>
<dbReference type="RefSeq" id="WP_146210563.1">
    <property type="nucleotide sequence ID" value="NZ_CP132384.1"/>
</dbReference>
<comment type="caution">
    <text evidence="2">The sequence shown here is derived from an EMBL/GenBank/DDBJ whole genome shotgun (WGS) entry which is preliminary data.</text>
</comment>
<gene>
    <name evidence="2" type="ORF">GKC41_03550</name>
</gene>
<dbReference type="GO" id="GO:0015421">
    <property type="term" value="F:ABC-type oligopeptide transporter activity"/>
    <property type="evidence" value="ECO:0007669"/>
    <property type="project" value="TreeGrafter"/>
</dbReference>
<proteinExistence type="predicted"/>
<dbReference type="Pfam" id="PF00005">
    <property type="entry name" value="ABC_tran"/>
    <property type="match status" value="1"/>
</dbReference>
<sequence length="98" mass="10612">MHMKGGVVYAIVGPSEAGKSTMLALIRVFYKPNHGHVLFNGIDLSTLSSSYVRSLIGYIEHDAPIYSGSSRTNLAMNKNGVSDEGCWNALNKVNLTPK</sequence>